<reference evidence="3 4" key="1">
    <citation type="submission" date="2020-08" db="EMBL/GenBank/DDBJ databases">
        <title>Genomic Encyclopedia of Type Strains, Phase IV (KMG-IV): sequencing the most valuable type-strain genomes for metagenomic binning, comparative biology and taxonomic classification.</title>
        <authorList>
            <person name="Goeker M."/>
        </authorList>
    </citation>
    <scope>NUCLEOTIDE SEQUENCE [LARGE SCALE GENOMIC DNA]</scope>
    <source>
        <strain evidence="3 4">DSM 104969</strain>
    </source>
</reference>
<evidence type="ECO:0000259" key="2">
    <source>
        <dbReference type="PROSITE" id="PS50022"/>
    </source>
</evidence>
<accession>A0A840CNL8</accession>
<gene>
    <name evidence="3" type="ORF">GGR21_000057</name>
</gene>
<name>A0A840CNL8_9BACT</name>
<evidence type="ECO:0000313" key="3">
    <source>
        <dbReference type="EMBL" id="MBB4034172.1"/>
    </source>
</evidence>
<keyword evidence="1" id="KW-1133">Transmembrane helix</keyword>
<dbReference type="PROSITE" id="PS50022">
    <property type="entry name" value="FA58C_3"/>
    <property type="match status" value="1"/>
</dbReference>
<dbReference type="Gene3D" id="2.60.120.260">
    <property type="entry name" value="Galactose-binding domain-like"/>
    <property type="match status" value="1"/>
</dbReference>
<dbReference type="EMBL" id="JACIEP010000001">
    <property type="protein sequence ID" value="MBB4034172.1"/>
    <property type="molecule type" value="Genomic_DNA"/>
</dbReference>
<comment type="caution">
    <text evidence="3">The sequence shown here is derived from an EMBL/GenBank/DDBJ whole genome shotgun (WGS) entry which is preliminary data.</text>
</comment>
<feature type="domain" description="F5/8 type C" evidence="2">
    <location>
        <begin position="306"/>
        <end position="458"/>
    </location>
</feature>
<evidence type="ECO:0000313" key="4">
    <source>
        <dbReference type="Proteomes" id="UP000555103"/>
    </source>
</evidence>
<dbReference type="SUPFAM" id="SSF49785">
    <property type="entry name" value="Galactose-binding domain-like"/>
    <property type="match status" value="1"/>
</dbReference>
<dbReference type="Pfam" id="PF08522">
    <property type="entry name" value="BT_3987-like_N"/>
    <property type="match status" value="2"/>
</dbReference>
<sequence length="459" mass="52803">MVKRLKYVILKICFIFGVMGFIYSCAEDSRLHNMVDDSVYLKDSQLNIISVFNWGDFNYKLVVVKSGIGQRSASVELKVNEALLSKYNTENNKNYKALPSDYYEIKNSKVVFSKDDYLDNFEIIINSYKLRELLETTGQQYAIPCEIVLSNTSIQPAFEKGLYSIVVPEIKEPYIQFDKTGLVQPVINMNPASENIVSNNSLVKINYFNSFGDIRFTIDIDPQALEDYNASVSEDQQIKDPVIHQDAVRFQKDSWLISNKNNETYAFFDILKEAFFKDGEYLFGNYILPLKLTTVNMFNINPAQRTQLYQVSFLPQNLDRSLWEVIEVSSEEITDGGGKNSILDGKPETYWHNRWRNNEAPLPHYLIIDMKKEYQILGFEIIRRLDYPDTKVVKLELSLDDKTYNEVGQMDFGPSDLNTETTMSISVTPVRARYIKCIITESNRPPSASIAELNVKGLE</sequence>
<dbReference type="PROSITE" id="PS51257">
    <property type="entry name" value="PROKAR_LIPOPROTEIN"/>
    <property type="match status" value="1"/>
</dbReference>
<dbReference type="Pfam" id="PF00754">
    <property type="entry name" value="F5_F8_type_C"/>
    <property type="match status" value="1"/>
</dbReference>
<keyword evidence="1" id="KW-0472">Membrane</keyword>
<feature type="transmembrane region" description="Helical" evidence="1">
    <location>
        <begin position="7"/>
        <end position="24"/>
    </location>
</feature>
<dbReference type="Gene3D" id="2.60.40.1740">
    <property type="entry name" value="hypothetical protein (bacova_03559)"/>
    <property type="match status" value="2"/>
</dbReference>
<evidence type="ECO:0000256" key="1">
    <source>
        <dbReference type="SAM" id="Phobius"/>
    </source>
</evidence>
<dbReference type="InterPro" id="IPR000421">
    <property type="entry name" value="FA58C"/>
</dbReference>
<dbReference type="AlphaFoldDB" id="A0A840CNL8"/>
<organism evidence="3 4">
    <name type="scientific">Dysgonomonas hofstadii</name>
    <dbReference type="NCBI Taxonomy" id="637886"/>
    <lineage>
        <taxon>Bacteria</taxon>
        <taxon>Pseudomonadati</taxon>
        <taxon>Bacteroidota</taxon>
        <taxon>Bacteroidia</taxon>
        <taxon>Bacteroidales</taxon>
        <taxon>Dysgonomonadaceae</taxon>
        <taxon>Dysgonomonas</taxon>
    </lineage>
</organism>
<dbReference type="InterPro" id="IPR013728">
    <property type="entry name" value="BT_3987-like_N"/>
</dbReference>
<dbReference type="RefSeq" id="WP_183305141.1">
    <property type="nucleotide sequence ID" value="NZ_JACIEP010000001.1"/>
</dbReference>
<protein>
    <recommendedName>
        <fullName evidence="2">F5/8 type C domain-containing protein</fullName>
    </recommendedName>
</protein>
<proteinExistence type="predicted"/>
<keyword evidence="1" id="KW-0812">Transmembrane</keyword>
<keyword evidence="4" id="KW-1185">Reference proteome</keyword>
<dbReference type="InterPro" id="IPR008979">
    <property type="entry name" value="Galactose-bd-like_sf"/>
</dbReference>
<dbReference type="Proteomes" id="UP000555103">
    <property type="component" value="Unassembled WGS sequence"/>
</dbReference>